<evidence type="ECO:0000256" key="1">
    <source>
        <dbReference type="SAM" id="MobiDB-lite"/>
    </source>
</evidence>
<name>A0ABN8YHU3_RANTA</name>
<feature type="region of interest" description="Disordered" evidence="1">
    <location>
        <begin position="192"/>
        <end position="231"/>
    </location>
</feature>
<feature type="compositionally biased region" description="Polar residues" evidence="1">
    <location>
        <begin position="573"/>
        <end position="584"/>
    </location>
</feature>
<evidence type="ECO:0000313" key="2">
    <source>
        <dbReference type="EMBL" id="CAI9159284.1"/>
    </source>
</evidence>
<feature type="compositionally biased region" description="Low complexity" evidence="1">
    <location>
        <begin position="369"/>
        <end position="395"/>
    </location>
</feature>
<feature type="compositionally biased region" description="Low complexity" evidence="1">
    <location>
        <begin position="200"/>
        <end position="212"/>
    </location>
</feature>
<gene>
    <name evidence="2" type="ORF">MRATA1EN1_LOCUS8246</name>
</gene>
<feature type="compositionally biased region" description="Basic and acidic residues" evidence="1">
    <location>
        <begin position="561"/>
        <end position="571"/>
    </location>
</feature>
<proteinExistence type="predicted"/>
<feature type="region of interest" description="Disordered" evidence="1">
    <location>
        <begin position="277"/>
        <end position="322"/>
    </location>
</feature>
<feature type="region of interest" description="Disordered" evidence="1">
    <location>
        <begin position="336"/>
        <end position="421"/>
    </location>
</feature>
<feature type="compositionally biased region" description="Basic and acidic residues" evidence="1">
    <location>
        <begin position="508"/>
        <end position="518"/>
    </location>
</feature>
<feature type="compositionally biased region" description="Low complexity" evidence="1">
    <location>
        <begin position="405"/>
        <end position="417"/>
    </location>
</feature>
<sequence>MFTLLLSSPDIANHPGKGPRPLQSQSDCWDFQNRKLTPPGWLGATSGSPLRPEREALCENRAEALKAEPGNREKLNSNQSLKPVLPQKCRATGGLRCVGFSLADMVLHNSHFCFYDYRISTDPLLCSYFFPLCSDNISAILWHASHTFTPLLLSSPSETMCGPFPRLLLQLGKLVDTLPTLPALLPLRDSAPRSLPREAPVPASLPASAPRSIRGWGQVSQRQRGDLPCSRPCRRWVSPRDRRCPLRRHSRRAVHPEPDAAEAAAGAGVGAGAAVTAPGRLLQPPGSGGWAPGAEKLPPHPSPSSHSLEGKTKAERRLGSGARRWLSCPRHAWLAEEGPPLARPPSRQPSPARPAARLAAGLGTGGAGPWSASSGGCASSEWWPSGAPGSPAKPSASRRRRRLPAARPARGRPGIRSQPGLQILGAFQPLRGPLGVSPPLRLGTKLLEEQSRLRDLQAKLTGEGPVRSAWAPPSLPPEAARAPGSPLPRAQSIPALPWPQAALSAEGEDQKAVAEARRQSTYPRLHRVAGGTRKGPDSLLCMNRTTLGPSGKAQAGSQCRAGEENREDPRSKWFQQQLGLSPQTSPGASKPPAAAPHSLPCESSRGRLCSTPQPDIARAQPHVGTRIG</sequence>
<reference evidence="2" key="1">
    <citation type="submission" date="2023-04" db="EMBL/GenBank/DDBJ databases">
        <authorList>
            <consortium name="ELIXIR-Norway"/>
        </authorList>
    </citation>
    <scope>NUCLEOTIDE SEQUENCE [LARGE SCALE GENOMIC DNA]</scope>
</reference>
<feature type="compositionally biased region" description="Basic and acidic residues" evidence="1">
    <location>
        <begin position="308"/>
        <end position="318"/>
    </location>
</feature>
<dbReference type="Proteomes" id="UP001176941">
    <property type="component" value="Chromosome 19"/>
</dbReference>
<accession>A0ABN8YHU3</accession>
<organism evidence="2 3">
    <name type="scientific">Rangifer tarandus platyrhynchus</name>
    <name type="common">Svalbard reindeer</name>
    <dbReference type="NCBI Taxonomy" id="3082113"/>
    <lineage>
        <taxon>Eukaryota</taxon>
        <taxon>Metazoa</taxon>
        <taxon>Chordata</taxon>
        <taxon>Craniata</taxon>
        <taxon>Vertebrata</taxon>
        <taxon>Euteleostomi</taxon>
        <taxon>Mammalia</taxon>
        <taxon>Eutheria</taxon>
        <taxon>Laurasiatheria</taxon>
        <taxon>Artiodactyla</taxon>
        <taxon>Ruminantia</taxon>
        <taxon>Pecora</taxon>
        <taxon>Cervidae</taxon>
        <taxon>Odocoileinae</taxon>
        <taxon>Rangifer</taxon>
    </lineage>
</organism>
<dbReference type="EMBL" id="OX459955">
    <property type="protein sequence ID" value="CAI9159284.1"/>
    <property type="molecule type" value="Genomic_DNA"/>
</dbReference>
<evidence type="ECO:0000313" key="3">
    <source>
        <dbReference type="Proteomes" id="UP001176941"/>
    </source>
</evidence>
<feature type="region of interest" description="Disordered" evidence="1">
    <location>
        <begin position="1"/>
        <end position="25"/>
    </location>
</feature>
<feature type="region of interest" description="Disordered" evidence="1">
    <location>
        <begin position="464"/>
        <end position="628"/>
    </location>
</feature>
<feature type="compositionally biased region" description="Pro residues" evidence="1">
    <location>
        <begin position="341"/>
        <end position="352"/>
    </location>
</feature>
<feature type="compositionally biased region" description="Low complexity" evidence="1">
    <location>
        <begin position="585"/>
        <end position="600"/>
    </location>
</feature>
<protein>
    <submittedName>
        <fullName evidence="2">Uncharacterized protein</fullName>
    </submittedName>
</protein>
<keyword evidence="3" id="KW-1185">Reference proteome</keyword>